<dbReference type="InterPro" id="IPR011333">
    <property type="entry name" value="SKP1/BTB/POZ_sf"/>
</dbReference>
<reference evidence="7" key="1">
    <citation type="submission" date="2020-05" db="EMBL/GenBank/DDBJ databases">
        <title>WGS assembly of Panicum virgatum.</title>
        <authorList>
            <person name="Lovell J.T."/>
            <person name="Jenkins J."/>
            <person name="Shu S."/>
            <person name="Juenger T.E."/>
            <person name="Schmutz J."/>
        </authorList>
    </citation>
    <scope>NUCLEOTIDE SEQUENCE</scope>
    <source>
        <strain evidence="7">AP13</strain>
    </source>
</reference>
<evidence type="ECO:0000256" key="3">
    <source>
        <dbReference type="ARBA" id="ARBA00022786"/>
    </source>
</evidence>
<comment type="caution">
    <text evidence="7">The sequence shown here is derived from an EMBL/GenBank/DDBJ whole genome shotgun (WGS) entry which is preliminary data.</text>
</comment>
<dbReference type="Pfam" id="PF03931">
    <property type="entry name" value="Skp1_POZ"/>
    <property type="match status" value="1"/>
</dbReference>
<gene>
    <name evidence="7" type="ORF">PVAP13_3KG263128</name>
</gene>
<comment type="pathway">
    <text evidence="1 4">Protein modification; protein ubiquitination.</text>
</comment>
<evidence type="ECO:0000259" key="5">
    <source>
        <dbReference type="Pfam" id="PF01466"/>
    </source>
</evidence>
<dbReference type="InterPro" id="IPR036296">
    <property type="entry name" value="SKP1-like_dim_sf"/>
</dbReference>
<dbReference type="AlphaFoldDB" id="A0A8T0UTY5"/>
<dbReference type="EMBL" id="CM029041">
    <property type="protein sequence ID" value="KAG2627782.1"/>
    <property type="molecule type" value="Genomic_DNA"/>
</dbReference>
<organism evidence="7 8">
    <name type="scientific">Panicum virgatum</name>
    <name type="common">Blackwell switchgrass</name>
    <dbReference type="NCBI Taxonomy" id="38727"/>
    <lineage>
        <taxon>Eukaryota</taxon>
        <taxon>Viridiplantae</taxon>
        <taxon>Streptophyta</taxon>
        <taxon>Embryophyta</taxon>
        <taxon>Tracheophyta</taxon>
        <taxon>Spermatophyta</taxon>
        <taxon>Magnoliopsida</taxon>
        <taxon>Liliopsida</taxon>
        <taxon>Poales</taxon>
        <taxon>Poaceae</taxon>
        <taxon>PACMAD clade</taxon>
        <taxon>Panicoideae</taxon>
        <taxon>Panicodae</taxon>
        <taxon>Paniceae</taxon>
        <taxon>Panicinae</taxon>
        <taxon>Panicum</taxon>
        <taxon>Panicum sect. Hiantes</taxon>
    </lineage>
</organism>
<comment type="subunit">
    <text evidence="4">Part of a SCF (SKP1-cullin-F-box) protein ligase complex.</text>
</comment>
<dbReference type="InterPro" id="IPR001232">
    <property type="entry name" value="SKP1-like"/>
</dbReference>
<evidence type="ECO:0000313" key="7">
    <source>
        <dbReference type="EMBL" id="KAG2627782.1"/>
    </source>
</evidence>
<name>A0A8T0UTY5_PANVG</name>
<proteinExistence type="inferred from homology"/>
<dbReference type="InterPro" id="IPR016072">
    <property type="entry name" value="Skp1_comp_dimer"/>
</dbReference>
<dbReference type="SUPFAM" id="SSF81382">
    <property type="entry name" value="Skp1 dimerisation domain-like"/>
    <property type="match status" value="1"/>
</dbReference>
<dbReference type="OrthoDB" id="2342932at2759"/>
<dbReference type="GO" id="GO:0016567">
    <property type="term" value="P:protein ubiquitination"/>
    <property type="evidence" value="ECO:0007669"/>
    <property type="project" value="UniProtKB-UniRule"/>
</dbReference>
<comment type="function">
    <text evidence="4">Involved in ubiquitination and subsequent proteasomal degradation of target proteins. Together with CUL1, RBX1 and a F-box protein, it forms a SCF E3 ubiquitin ligase complex. The functional specificity of this complex depends on the type of F-box protein. In the SCF complex, it serves as an adapter that links the F-box protein to CUL1.</text>
</comment>
<keyword evidence="8" id="KW-1185">Reference proteome</keyword>
<comment type="similarity">
    <text evidence="2 4">Belongs to the SKP1 family.</text>
</comment>
<evidence type="ECO:0000256" key="4">
    <source>
        <dbReference type="PIRNR" id="PIRNR028729"/>
    </source>
</evidence>
<evidence type="ECO:0000313" key="8">
    <source>
        <dbReference type="Proteomes" id="UP000823388"/>
    </source>
</evidence>
<sequence>MSSAEPESPAAVTMGTTSEEEEEKVVLRCCDGEEFAVAVSVARKYGTISNMIDDGCVEGGVPLPNVKAPAMSMVLECLNREHGAAAEEAKRAFEKAFFEKMAKEALFEVTLAANYLHAEELLDAAMQCAAGRIRGKTVPELREYFGIENDFTPEEEEIRKENPWAFD</sequence>
<evidence type="ECO:0000256" key="2">
    <source>
        <dbReference type="ARBA" id="ARBA00009993"/>
    </source>
</evidence>
<dbReference type="SUPFAM" id="SSF54695">
    <property type="entry name" value="POZ domain"/>
    <property type="match status" value="1"/>
</dbReference>
<feature type="domain" description="SKP1 component POZ" evidence="6">
    <location>
        <begin position="24"/>
        <end position="80"/>
    </location>
</feature>
<feature type="domain" description="SKP1 component dimerisation" evidence="5">
    <location>
        <begin position="120"/>
        <end position="165"/>
    </location>
</feature>
<evidence type="ECO:0000259" key="6">
    <source>
        <dbReference type="Pfam" id="PF03931"/>
    </source>
</evidence>
<dbReference type="InterPro" id="IPR016073">
    <property type="entry name" value="Skp1_comp_POZ"/>
</dbReference>
<dbReference type="PIRSF" id="PIRSF028729">
    <property type="entry name" value="E3_ubiquit_lig_SCF_Skp"/>
    <property type="match status" value="1"/>
</dbReference>
<evidence type="ECO:0000256" key="1">
    <source>
        <dbReference type="ARBA" id="ARBA00004906"/>
    </source>
</evidence>
<accession>A0A8T0UTY5</accession>
<dbReference type="InterPro" id="IPR016897">
    <property type="entry name" value="SKP1"/>
</dbReference>
<dbReference type="GO" id="GO:0006511">
    <property type="term" value="P:ubiquitin-dependent protein catabolic process"/>
    <property type="evidence" value="ECO:0007669"/>
    <property type="project" value="InterPro"/>
</dbReference>
<dbReference type="Proteomes" id="UP000823388">
    <property type="component" value="Chromosome 3K"/>
</dbReference>
<keyword evidence="3 4" id="KW-0833">Ubl conjugation pathway</keyword>
<dbReference type="Pfam" id="PF01466">
    <property type="entry name" value="Skp1"/>
    <property type="match status" value="1"/>
</dbReference>
<protein>
    <recommendedName>
        <fullName evidence="4">SKP1-like protein</fullName>
    </recommendedName>
</protein>
<dbReference type="PANTHER" id="PTHR11165">
    <property type="entry name" value="SKP1"/>
    <property type="match status" value="1"/>
</dbReference>
<dbReference type="SMART" id="SM00512">
    <property type="entry name" value="Skp1"/>
    <property type="match status" value="1"/>
</dbReference>
<dbReference type="Gene3D" id="3.30.710.10">
    <property type="entry name" value="Potassium Channel Kv1.1, Chain A"/>
    <property type="match status" value="1"/>
</dbReference>
<dbReference type="GO" id="GO:0009867">
    <property type="term" value="P:jasmonic acid mediated signaling pathway"/>
    <property type="evidence" value="ECO:0007669"/>
    <property type="project" value="UniProtKB-ARBA"/>
</dbReference>